<comment type="caution">
    <text evidence="2">The sequence shown here is derived from an EMBL/GenBank/DDBJ whole genome shotgun (WGS) entry which is preliminary data.</text>
</comment>
<dbReference type="AlphaFoldDB" id="A0A0G1CMD3"/>
<dbReference type="EMBL" id="LCFD01000008">
    <property type="protein sequence ID" value="KKS86647.1"/>
    <property type="molecule type" value="Genomic_DNA"/>
</dbReference>
<dbReference type="SUPFAM" id="SSF143422">
    <property type="entry name" value="Transposase IS200-like"/>
    <property type="match status" value="1"/>
</dbReference>
<dbReference type="PANTHER" id="PTHR33360">
    <property type="entry name" value="TRANSPOSASE FOR INSERTION SEQUENCE ELEMENT IS200"/>
    <property type="match status" value="1"/>
</dbReference>
<evidence type="ECO:0000313" key="2">
    <source>
        <dbReference type="EMBL" id="KKS86647.1"/>
    </source>
</evidence>
<sequence>MAITTKYRHQWLNEGIFAYLQVKLTEIRKHYPLINFKTINYDPKQPDHIHLLISIPPTMSVGSVVRVVKSNTSRELKQKFPFLKKLYWGTDGIWSDGYFVSTVGVNEQTIKNYIENQGKEDSGQALLDL</sequence>
<feature type="domain" description="Transposase IS200-like" evidence="1">
    <location>
        <begin position="1"/>
        <end position="117"/>
    </location>
</feature>
<dbReference type="InterPro" id="IPR002686">
    <property type="entry name" value="Transposase_17"/>
</dbReference>
<dbReference type="InterPro" id="IPR036515">
    <property type="entry name" value="Transposase_17_sf"/>
</dbReference>
<evidence type="ECO:0000313" key="3">
    <source>
        <dbReference type="Proteomes" id="UP000034050"/>
    </source>
</evidence>
<gene>
    <name evidence="2" type="ORF">UV61_C0008G0100</name>
</gene>
<dbReference type="NCBIfam" id="NF033573">
    <property type="entry name" value="transpos_IS200"/>
    <property type="match status" value="1"/>
</dbReference>
<reference evidence="2 3" key="1">
    <citation type="journal article" date="2015" name="Nature">
        <title>rRNA introns, odd ribosomes, and small enigmatic genomes across a large radiation of phyla.</title>
        <authorList>
            <person name="Brown C.T."/>
            <person name="Hug L.A."/>
            <person name="Thomas B.C."/>
            <person name="Sharon I."/>
            <person name="Castelle C.J."/>
            <person name="Singh A."/>
            <person name="Wilkins M.J."/>
            <person name="Williams K.H."/>
            <person name="Banfield J.F."/>
        </authorList>
    </citation>
    <scope>NUCLEOTIDE SEQUENCE [LARGE SCALE GENOMIC DNA]</scope>
</reference>
<protein>
    <submittedName>
        <fullName evidence="2">Transposase IS200-family protein</fullName>
    </submittedName>
</protein>
<proteinExistence type="predicted"/>
<dbReference type="Pfam" id="PF01797">
    <property type="entry name" value="Y1_Tnp"/>
    <property type="match status" value="1"/>
</dbReference>
<dbReference type="GO" id="GO:0003677">
    <property type="term" value="F:DNA binding"/>
    <property type="evidence" value="ECO:0007669"/>
    <property type="project" value="InterPro"/>
</dbReference>
<accession>A0A0G1CMD3</accession>
<organism evidence="2 3">
    <name type="scientific">Candidatus Gottesmanbacteria bacterium GW2011_GWB1_43_11</name>
    <dbReference type="NCBI Taxonomy" id="1618446"/>
    <lineage>
        <taxon>Bacteria</taxon>
        <taxon>Candidatus Gottesmaniibacteriota</taxon>
    </lineage>
</organism>
<name>A0A0G1CMD3_9BACT</name>
<dbReference type="GO" id="GO:0006313">
    <property type="term" value="P:DNA transposition"/>
    <property type="evidence" value="ECO:0007669"/>
    <property type="project" value="InterPro"/>
</dbReference>
<dbReference type="Gene3D" id="3.30.70.1290">
    <property type="entry name" value="Transposase IS200-like"/>
    <property type="match status" value="1"/>
</dbReference>
<evidence type="ECO:0000259" key="1">
    <source>
        <dbReference type="SMART" id="SM01321"/>
    </source>
</evidence>
<dbReference type="GO" id="GO:0004803">
    <property type="term" value="F:transposase activity"/>
    <property type="evidence" value="ECO:0007669"/>
    <property type="project" value="InterPro"/>
</dbReference>
<dbReference type="PANTHER" id="PTHR33360:SF2">
    <property type="entry name" value="TRANSPOSASE FOR INSERTION SEQUENCE ELEMENT IS200"/>
    <property type="match status" value="1"/>
</dbReference>
<dbReference type="Proteomes" id="UP000034050">
    <property type="component" value="Unassembled WGS sequence"/>
</dbReference>
<dbReference type="SMART" id="SM01321">
    <property type="entry name" value="Y1_Tnp"/>
    <property type="match status" value="1"/>
</dbReference>
<dbReference type="STRING" id="1618446.UV61_C0008G0100"/>